<dbReference type="Proteomes" id="UP000007879">
    <property type="component" value="Unassembled WGS sequence"/>
</dbReference>
<dbReference type="InterPro" id="IPR011993">
    <property type="entry name" value="PH-like_dom_sf"/>
</dbReference>
<dbReference type="Pfam" id="PF16016">
    <property type="entry name" value="VASt"/>
    <property type="match status" value="1"/>
</dbReference>
<dbReference type="EnsemblMetazoa" id="Aqu2.1.29969_001">
    <property type="protein sequence ID" value="Aqu2.1.29969_001"/>
    <property type="gene ID" value="Aqu2.1.29969"/>
</dbReference>
<gene>
    <name evidence="7" type="primary">100636284</name>
</gene>
<feature type="domain" description="VASt" evidence="6">
    <location>
        <begin position="434"/>
        <end position="605"/>
    </location>
</feature>
<feature type="compositionally biased region" description="Basic and acidic residues" evidence="5">
    <location>
        <begin position="80"/>
        <end position="92"/>
    </location>
</feature>
<feature type="region of interest" description="Disordered" evidence="5">
    <location>
        <begin position="728"/>
        <end position="760"/>
    </location>
</feature>
<feature type="compositionally biased region" description="Low complexity" evidence="5">
    <location>
        <begin position="728"/>
        <end position="751"/>
    </location>
</feature>
<dbReference type="eggNOG" id="KOG1032">
    <property type="taxonomic scope" value="Eukaryota"/>
</dbReference>
<dbReference type="InterPro" id="IPR031968">
    <property type="entry name" value="VASt"/>
</dbReference>
<dbReference type="OrthoDB" id="2162691at2759"/>
<evidence type="ECO:0000256" key="5">
    <source>
        <dbReference type="SAM" id="MobiDB-lite"/>
    </source>
</evidence>
<dbReference type="STRING" id="400682.A0A1X7UR26"/>
<dbReference type="GO" id="GO:0005789">
    <property type="term" value="C:endoplasmic reticulum membrane"/>
    <property type="evidence" value="ECO:0007669"/>
    <property type="project" value="TreeGrafter"/>
</dbReference>
<dbReference type="PANTHER" id="PTHR23319:SF4">
    <property type="entry name" value="GRAM DOMAIN CONTAINING 1B, ISOFORM E"/>
    <property type="match status" value="1"/>
</dbReference>
<dbReference type="AlphaFoldDB" id="A0A1X7UR26"/>
<dbReference type="GO" id="GO:0032934">
    <property type="term" value="F:sterol binding"/>
    <property type="evidence" value="ECO:0007669"/>
    <property type="project" value="TreeGrafter"/>
</dbReference>
<dbReference type="InParanoid" id="A0A1X7UR26"/>
<name>A0A1X7UR26_AMPQE</name>
<keyword evidence="3" id="KW-1133">Transmembrane helix</keyword>
<evidence type="ECO:0000313" key="7">
    <source>
        <dbReference type="EnsemblMetazoa" id="Aqu2.1.29969_001"/>
    </source>
</evidence>
<dbReference type="InterPro" id="IPR051482">
    <property type="entry name" value="Cholesterol_transport"/>
</dbReference>
<feature type="compositionally biased region" description="Basic and acidic residues" evidence="5">
    <location>
        <begin position="391"/>
        <end position="406"/>
    </location>
</feature>
<reference evidence="8" key="1">
    <citation type="journal article" date="2010" name="Nature">
        <title>The Amphimedon queenslandica genome and the evolution of animal complexity.</title>
        <authorList>
            <person name="Srivastava M."/>
            <person name="Simakov O."/>
            <person name="Chapman J."/>
            <person name="Fahey B."/>
            <person name="Gauthier M.E."/>
            <person name="Mitros T."/>
            <person name="Richards G.S."/>
            <person name="Conaco C."/>
            <person name="Dacre M."/>
            <person name="Hellsten U."/>
            <person name="Larroux C."/>
            <person name="Putnam N.H."/>
            <person name="Stanke M."/>
            <person name="Adamska M."/>
            <person name="Darling A."/>
            <person name="Degnan S.M."/>
            <person name="Oakley T.H."/>
            <person name="Plachetzki D.C."/>
            <person name="Zhai Y."/>
            <person name="Adamski M."/>
            <person name="Calcino A."/>
            <person name="Cummins S.F."/>
            <person name="Goodstein D.M."/>
            <person name="Harris C."/>
            <person name="Jackson D.J."/>
            <person name="Leys S.P."/>
            <person name="Shu S."/>
            <person name="Woodcroft B.J."/>
            <person name="Vervoort M."/>
            <person name="Kosik K.S."/>
            <person name="Manning G."/>
            <person name="Degnan B.M."/>
            <person name="Rokhsar D.S."/>
        </authorList>
    </citation>
    <scope>NUCLEOTIDE SEQUENCE [LARGE SCALE GENOMIC DNA]</scope>
</reference>
<proteinExistence type="predicted"/>
<dbReference type="Gene3D" id="2.30.29.30">
    <property type="entry name" value="Pleckstrin-homology domain (PH domain)/Phosphotyrosine-binding domain (PTB)"/>
    <property type="match status" value="1"/>
</dbReference>
<dbReference type="SMART" id="SM00568">
    <property type="entry name" value="GRAM"/>
    <property type="match status" value="1"/>
</dbReference>
<dbReference type="GO" id="GO:0032366">
    <property type="term" value="P:intracellular sterol transport"/>
    <property type="evidence" value="ECO:0007669"/>
    <property type="project" value="TreeGrafter"/>
</dbReference>
<evidence type="ECO:0000256" key="1">
    <source>
        <dbReference type="ARBA" id="ARBA00004167"/>
    </source>
</evidence>
<feature type="region of interest" description="Disordered" evidence="5">
    <location>
        <begin position="296"/>
        <end position="427"/>
    </location>
</feature>
<keyword evidence="2" id="KW-0812">Transmembrane</keyword>
<dbReference type="EnsemblMetazoa" id="XM_019997402.1">
    <property type="protein sequence ID" value="XP_019852961.1"/>
    <property type="gene ID" value="LOC100636284"/>
</dbReference>
<feature type="compositionally biased region" description="Low complexity" evidence="5">
    <location>
        <begin position="308"/>
        <end position="321"/>
    </location>
</feature>
<sequence>MAEKPTDFSNRSPTRSSSNSSSVGGGGGRDSLEVNNPVTTAAATGASPKPNSGKRSIFGRSRSTSMKEDSDDAGVNQSGSDKEKEKSKKDKGSWQFFGPPKPKSGTGWLPFSFAMTHREKNNEIHKIFKQLPSSEKLIDDYSCALQRDILIHGRLYVTQNWICFYANIFSWETLLTIPLVTVTSITKERTALVIPNAILITTTVEKYGFSSLIQRDLTYNILFKVWQNSLLDQPIDPLELVKAARKTWGDSTDVGTCEDLWGPNDDSLSSSSSGRFSRHNSMTTHLEIGQVTSAILTEGTRSPRPITRQSSSDSARMRSSSGGQTALAETMATPTVTKPIATPIETRGGDPKDASTPTAPSIPGPAMSVISDNTQTSTETGSTEVAMIQSSHKDSGVRGEDDREGKGAASSEEYEQSTLPDDQGEVSCGCTEHNGRTILNEIYNTDVEHIFQLLFTGSDFFRDLFKARKTTNLEVGEWTTQADNSRIRDITYTLSLNYSFGPKYSPCVEHQVYSKIGQPGVRHVVNTDVVNSNIPYGDTFYVSCTFCMTRVAHNKTRLRVTGNICFKKNCWGVVKNLIERNAGDGLRSYYSHLDTALKEYLVNLPAKRLQKMRRTPRRRHKKSISTTSSNVTVKANQQLPLVAVDEESGSGLKKRRGSMSSRLSLKSFDNKVSEEDTVSSFSGDKSSNKLRVTRTCSRTMLGLAILLSLLMLSNIALYHQLITYQSSSTPSSPSSSFPSSSSSLSQGQPQPTTLSPSSIEEWPTKHEDWIKLVQSLWRQRETDQKAVSQVLREIHNAMQQVELTIQKTRKIIENHLELHNKTQ</sequence>
<dbReference type="PANTHER" id="PTHR23319">
    <property type="entry name" value="GRAM DOMAIN CONTAINING 1B, ISOFORM E"/>
    <property type="match status" value="1"/>
</dbReference>
<dbReference type="CDD" id="cd13220">
    <property type="entry name" value="PH-GRAM_GRAMDC"/>
    <property type="match status" value="1"/>
</dbReference>
<dbReference type="KEGG" id="aqu:100636284"/>
<feature type="region of interest" description="Disordered" evidence="5">
    <location>
        <begin position="259"/>
        <end position="284"/>
    </location>
</feature>
<comment type="subcellular location">
    <subcellularLocation>
        <location evidence="1">Membrane</location>
        <topology evidence="1">Single-pass membrane protein</topology>
    </subcellularLocation>
</comment>
<feature type="compositionally biased region" description="Low complexity" evidence="5">
    <location>
        <begin position="267"/>
        <end position="281"/>
    </location>
</feature>
<dbReference type="GO" id="GO:0005886">
    <property type="term" value="C:plasma membrane"/>
    <property type="evidence" value="ECO:0007669"/>
    <property type="project" value="TreeGrafter"/>
</dbReference>
<feature type="compositionally biased region" description="Polar residues" evidence="5">
    <location>
        <begin position="370"/>
        <end position="383"/>
    </location>
</feature>
<keyword evidence="8" id="KW-1185">Reference proteome</keyword>
<dbReference type="GO" id="GO:0120015">
    <property type="term" value="F:sterol transfer activity"/>
    <property type="evidence" value="ECO:0007669"/>
    <property type="project" value="TreeGrafter"/>
</dbReference>
<feature type="compositionally biased region" description="Polar residues" evidence="5">
    <location>
        <begin position="33"/>
        <end position="42"/>
    </location>
</feature>
<evidence type="ECO:0000259" key="6">
    <source>
        <dbReference type="PROSITE" id="PS51778"/>
    </source>
</evidence>
<reference evidence="7" key="2">
    <citation type="submission" date="2017-05" db="UniProtKB">
        <authorList>
            <consortium name="EnsemblMetazoa"/>
        </authorList>
    </citation>
    <scope>IDENTIFICATION</scope>
</reference>
<feature type="compositionally biased region" description="Low complexity" evidence="5">
    <location>
        <begin position="9"/>
        <end position="22"/>
    </location>
</feature>
<evidence type="ECO:0000313" key="8">
    <source>
        <dbReference type="Proteomes" id="UP000007879"/>
    </source>
</evidence>
<dbReference type="InterPro" id="IPR004182">
    <property type="entry name" value="GRAM"/>
</dbReference>
<dbReference type="PROSITE" id="PS51778">
    <property type="entry name" value="VAST"/>
    <property type="match status" value="1"/>
</dbReference>
<feature type="region of interest" description="Disordered" evidence="5">
    <location>
        <begin position="1"/>
        <end position="103"/>
    </location>
</feature>
<dbReference type="GO" id="GO:0140268">
    <property type="term" value="C:endoplasmic reticulum-plasma membrane contact site"/>
    <property type="evidence" value="ECO:0007669"/>
    <property type="project" value="TreeGrafter"/>
</dbReference>
<keyword evidence="4" id="KW-0472">Membrane</keyword>
<accession>A0A1X7UR26</accession>
<evidence type="ECO:0000256" key="2">
    <source>
        <dbReference type="ARBA" id="ARBA00022692"/>
    </source>
</evidence>
<protein>
    <recommendedName>
        <fullName evidence="6">VASt domain-containing protein</fullName>
    </recommendedName>
</protein>
<dbReference type="Pfam" id="PF02893">
    <property type="entry name" value="GRAM"/>
    <property type="match status" value="1"/>
</dbReference>
<organism evidence="7">
    <name type="scientific">Amphimedon queenslandica</name>
    <name type="common">Sponge</name>
    <dbReference type="NCBI Taxonomy" id="400682"/>
    <lineage>
        <taxon>Eukaryota</taxon>
        <taxon>Metazoa</taxon>
        <taxon>Porifera</taxon>
        <taxon>Demospongiae</taxon>
        <taxon>Heteroscleromorpha</taxon>
        <taxon>Haplosclerida</taxon>
        <taxon>Niphatidae</taxon>
        <taxon>Amphimedon</taxon>
    </lineage>
</organism>
<evidence type="ECO:0000256" key="4">
    <source>
        <dbReference type="ARBA" id="ARBA00023136"/>
    </source>
</evidence>
<evidence type="ECO:0000256" key="3">
    <source>
        <dbReference type="ARBA" id="ARBA00022989"/>
    </source>
</evidence>